<dbReference type="EMBL" id="FNGV01000008">
    <property type="protein sequence ID" value="SDM40989.1"/>
    <property type="molecule type" value="Genomic_DNA"/>
</dbReference>
<organism evidence="1 2">
    <name type="scientific">Kriegella aquimaris</name>
    <dbReference type="NCBI Taxonomy" id="192904"/>
    <lineage>
        <taxon>Bacteria</taxon>
        <taxon>Pseudomonadati</taxon>
        <taxon>Bacteroidota</taxon>
        <taxon>Flavobacteriia</taxon>
        <taxon>Flavobacteriales</taxon>
        <taxon>Flavobacteriaceae</taxon>
        <taxon>Kriegella</taxon>
    </lineage>
</organism>
<accession>A0A1G9SZX1</accession>
<protein>
    <recommendedName>
        <fullName evidence="3">DUF4286 domain-containing protein</fullName>
    </recommendedName>
</protein>
<gene>
    <name evidence="1" type="ORF">SAMN04488514_108166</name>
</gene>
<evidence type="ECO:0008006" key="3">
    <source>
        <dbReference type="Google" id="ProtNLM"/>
    </source>
</evidence>
<dbReference type="RefSeq" id="WP_089891655.1">
    <property type="nucleotide sequence ID" value="NZ_FNGV01000008.1"/>
</dbReference>
<evidence type="ECO:0000313" key="2">
    <source>
        <dbReference type="Proteomes" id="UP000199440"/>
    </source>
</evidence>
<reference evidence="1 2" key="1">
    <citation type="submission" date="2016-10" db="EMBL/GenBank/DDBJ databases">
        <authorList>
            <person name="de Groot N.N."/>
        </authorList>
    </citation>
    <scope>NUCLEOTIDE SEQUENCE [LARGE SCALE GENOMIC DNA]</scope>
    <source>
        <strain evidence="1 2">DSM 19886</strain>
    </source>
</reference>
<name>A0A1G9SZX1_9FLAO</name>
<keyword evidence="2" id="KW-1185">Reference proteome</keyword>
<dbReference type="Proteomes" id="UP000199440">
    <property type="component" value="Unassembled WGS sequence"/>
</dbReference>
<dbReference type="AlphaFoldDB" id="A0A1G9SZX1"/>
<dbReference type="Pfam" id="PF14114">
    <property type="entry name" value="DUF4286"/>
    <property type="match status" value="1"/>
</dbReference>
<evidence type="ECO:0000313" key="1">
    <source>
        <dbReference type="EMBL" id="SDM40989.1"/>
    </source>
</evidence>
<dbReference type="InterPro" id="IPR025563">
    <property type="entry name" value="DUF4286"/>
</dbReference>
<sequence>MYIYNVTTNIENAVHDQWLQWMKETHIPDMLATGKFLSAKMCKVLVEEEMGGMTYSVQFTTANKETLQSYYDQDASRLREDALKRFPNQFVSFRTELEVVSEH</sequence>
<proteinExistence type="predicted"/>
<dbReference type="STRING" id="192904.SAMN04488514_108166"/>
<dbReference type="OrthoDB" id="1121837at2"/>